<keyword evidence="4" id="KW-0560">Oxidoreductase</keyword>
<dbReference type="Gene3D" id="3.50.50.60">
    <property type="entry name" value="FAD/NAD(P)-binding domain"/>
    <property type="match status" value="1"/>
</dbReference>
<keyword evidence="5 7" id="KW-0503">Monooxygenase</keyword>
<dbReference type="EMBL" id="JAUEPS010000015">
    <property type="protein sequence ID" value="KAK0459236.1"/>
    <property type="molecule type" value="Genomic_DNA"/>
</dbReference>
<evidence type="ECO:0000259" key="6">
    <source>
        <dbReference type="Pfam" id="PF01494"/>
    </source>
</evidence>
<reference evidence="7" key="1">
    <citation type="submission" date="2023-06" db="EMBL/GenBank/DDBJ databases">
        <authorList>
            <consortium name="Lawrence Berkeley National Laboratory"/>
            <person name="Ahrendt S."/>
            <person name="Sahu N."/>
            <person name="Indic B."/>
            <person name="Wong-Bajracharya J."/>
            <person name="Merenyi Z."/>
            <person name="Ke H.-M."/>
            <person name="Monk M."/>
            <person name="Kocsube S."/>
            <person name="Drula E."/>
            <person name="Lipzen A."/>
            <person name="Balint B."/>
            <person name="Henrissat B."/>
            <person name="Andreopoulos B."/>
            <person name="Martin F.M."/>
            <person name="Harder C.B."/>
            <person name="Rigling D."/>
            <person name="Ford K.L."/>
            <person name="Foster G.D."/>
            <person name="Pangilinan J."/>
            <person name="Papanicolaou A."/>
            <person name="Barry K."/>
            <person name="LaButti K."/>
            <person name="Viragh M."/>
            <person name="Koriabine M."/>
            <person name="Yan M."/>
            <person name="Riley R."/>
            <person name="Champramary S."/>
            <person name="Plett K.L."/>
            <person name="Tsai I.J."/>
            <person name="Slot J."/>
            <person name="Sipos G."/>
            <person name="Plett J."/>
            <person name="Nagy L.G."/>
            <person name="Grigoriev I.V."/>
        </authorList>
    </citation>
    <scope>NUCLEOTIDE SEQUENCE</scope>
    <source>
        <strain evidence="7">CCBAS 213</strain>
    </source>
</reference>
<dbReference type="PRINTS" id="PR00420">
    <property type="entry name" value="RNGMNOXGNASE"/>
</dbReference>
<evidence type="ECO:0000313" key="7">
    <source>
        <dbReference type="EMBL" id="KAK0459236.1"/>
    </source>
</evidence>
<evidence type="ECO:0000256" key="3">
    <source>
        <dbReference type="ARBA" id="ARBA00022827"/>
    </source>
</evidence>
<keyword evidence="8" id="KW-1185">Reference proteome</keyword>
<gene>
    <name evidence="7" type="ORF">EV420DRAFT_310326</name>
</gene>
<name>A0AA39KG34_ARMTA</name>
<proteinExistence type="inferred from homology"/>
<dbReference type="SUPFAM" id="SSF51905">
    <property type="entry name" value="FAD/NAD(P)-binding domain"/>
    <property type="match status" value="1"/>
</dbReference>
<comment type="similarity">
    <text evidence="1">Belongs to the paxM FAD-dependent monooxygenase family.</text>
</comment>
<sequence>MKVCIIGAGMGGLAASIALQQDDHETVVYERVSDLRPVGAAISVWCNGVKVLAKLGLLKQVERVSGQMNRMSYRKWDSGEVYCDFSLLPLYEEVKQRAYPIARAELQKMLLDANAPAPIHLQKRAVSYSTSEDSVTVSFEDGTTETADFVVIADGTHSKLRNQVTKTEIERDYVGYVNWNGPIEMKEFEGLISNDNWTQFVGEGKRVSFMPMSATHYYFFFDVPLPLSSAPKRPEEYRSTLAKHFGHWHPAVQRLVERLDPSKMARVEIHDTKKLPTLVDLESGRALLIGDAAHATCPDLGQGGCQAFEDAFVLQQLFREHRISPASPSTKLDIETLRAVLRDFQDQRGDRTAELVLRARKRSGVTHQLGDPQETLDWYEELKTEDGTGIMRGMIKTILGAPAQLDHP</sequence>
<dbReference type="PANTHER" id="PTHR13789">
    <property type="entry name" value="MONOOXYGENASE"/>
    <property type="match status" value="1"/>
</dbReference>
<dbReference type="InterPro" id="IPR050493">
    <property type="entry name" value="FAD-dep_Monooxygenase_BioMet"/>
</dbReference>
<keyword evidence="3" id="KW-0274">FAD</keyword>
<accession>A0AA39KG34</accession>
<dbReference type="PANTHER" id="PTHR13789:SF309">
    <property type="entry name" value="PUTATIVE (AFU_ORTHOLOGUE AFUA_6G14510)-RELATED"/>
    <property type="match status" value="1"/>
</dbReference>
<dbReference type="GO" id="GO:0071949">
    <property type="term" value="F:FAD binding"/>
    <property type="evidence" value="ECO:0007669"/>
    <property type="project" value="InterPro"/>
</dbReference>
<dbReference type="InterPro" id="IPR002938">
    <property type="entry name" value="FAD-bd"/>
</dbReference>
<evidence type="ECO:0000256" key="1">
    <source>
        <dbReference type="ARBA" id="ARBA00007992"/>
    </source>
</evidence>
<dbReference type="RefSeq" id="XP_060331462.1">
    <property type="nucleotide sequence ID" value="XM_060481644.1"/>
</dbReference>
<evidence type="ECO:0000313" key="8">
    <source>
        <dbReference type="Proteomes" id="UP001175211"/>
    </source>
</evidence>
<dbReference type="GO" id="GO:0004497">
    <property type="term" value="F:monooxygenase activity"/>
    <property type="evidence" value="ECO:0007669"/>
    <property type="project" value="UniProtKB-KW"/>
</dbReference>
<comment type="caution">
    <text evidence="7">The sequence shown here is derived from an EMBL/GenBank/DDBJ whole genome shotgun (WGS) entry which is preliminary data.</text>
</comment>
<evidence type="ECO:0000256" key="5">
    <source>
        <dbReference type="ARBA" id="ARBA00023033"/>
    </source>
</evidence>
<dbReference type="Proteomes" id="UP001175211">
    <property type="component" value="Unassembled WGS sequence"/>
</dbReference>
<organism evidence="7 8">
    <name type="scientific">Armillaria tabescens</name>
    <name type="common">Ringless honey mushroom</name>
    <name type="synonym">Agaricus tabescens</name>
    <dbReference type="NCBI Taxonomy" id="1929756"/>
    <lineage>
        <taxon>Eukaryota</taxon>
        <taxon>Fungi</taxon>
        <taxon>Dikarya</taxon>
        <taxon>Basidiomycota</taxon>
        <taxon>Agaricomycotina</taxon>
        <taxon>Agaricomycetes</taxon>
        <taxon>Agaricomycetidae</taxon>
        <taxon>Agaricales</taxon>
        <taxon>Marasmiineae</taxon>
        <taxon>Physalacriaceae</taxon>
        <taxon>Desarmillaria</taxon>
    </lineage>
</organism>
<dbReference type="GeneID" id="85365192"/>
<evidence type="ECO:0000256" key="4">
    <source>
        <dbReference type="ARBA" id="ARBA00023002"/>
    </source>
</evidence>
<evidence type="ECO:0000256" key="2">
    <source>
        <dbReference type="ARBA" id="ARBA00022630"/>
    </source>
</evidence>
<feature type="domain" description="FAD-binding" evidence="6">
    <location>
        <begin position="2"/>
        <end position="316"/>
    </location>
</feature>
<dbReference type="Pfam" id="PF01494">
    <property type="entry name" value="FAD_binding_3"/>
    <property type="match status" value="1"/>
</dbReference>
<keyword evidence="2" id="KW-0285">Flavoprotein</keyword>
<dbReference type="AlphaFoldDB" id="A0AA39KG34"/>
<dbReference type="InterPro" id="IPR036188">
    <property type="entry name" value="FAD/NAD-bd_sf"/>
</dbReference>
<protein>
    <submittedName>
        <fullName evidence="7">Flavoprotein monooxygenase acting on aromatic compound</fullName>
    </submittedName>
</protein>